<accession>A0ABV9U380</accession>
<keyword evidence="3" id="KW-0238">DNA-binding</keyword>
<evidence type="ECO:0000256" key="4">
    <source>
        <dbReference type="ARBA" id="ARBA00023163"/>
    </source>
</evidence>
<dbReference type="PANTHER" id="PTHR30204">
    <property type="entry name" value="REDOX-CYCLING DRUG-SENSING TRANSCRIPTIONAL ACTIVATOR SOXR"/>
    <property type="match status" value="1"/>
</dbReference>
<evidence type="ECO:0000259" key="5">
    <source>
        <dbReference type="PROSITE" id="PS50937"/>
    </source>
</evidence>
<dbReference type="InterPro" id="IPR012925">
    <property type="entry name" value="TipAS_dom"/>
</dbReference>
<evidence type="ECO:0000313" key="7">
    <source>
        <dbReference type="Proteomes" id="UP001595872"/>
    </source>
</evidence>
<dbReference type="InterPro" id="IPR036244">
    <property type="entry name" value="TipA-like_antibiotic-bd"/>
</dbReference>
<dbReference type="PRINTS" id="PR00040">
    <property type="entry name" value="HTHMERR"/>
</dbReference>
<gene>
    <name evidence="6" type="ORF">ACFPCY_21120</name>
</gene>
<dbReference type="Pfam" id="PF07739">
    <property type="entry name" value="TipAS"/>
    <property type="match status" value="1"/>
</dbReference>
<keyword evidence="7" id="KW-1185">Reference proteome</keyword>
<dbReference type="Gene3D" id="1.10.490.50">
    <property type="entry name" value="Antibiotic binding domain of TipA-like multidrug resistance regulators"/>
    <property type="match status" value="1"/>
</dbReference>
<dbReference type="InterPro" id="IPR047057">
    <property type="entry name" value="MerR_fam"/>
</dbReference>
<dbReference type="RefSeq" id="WP_378257670.1">
    <property type="nucleotide sequence ID" value="NZ_JBHSIT010000006.1"/>
</dbReference>
<dbReference type="SMART" id="SM00422">
    <property type="entry name" value="HTH_MERR"/>
    <property type="match status" value="1"/>
</dbReference>
<keyword evidence="2" id="KW-0805">Transcription regulation</keyword>
<dbReference type="PROSITE" id="PS50937">
    <property type="entry name" value="HTH_MERR_2"/>
    <property type="match status" value="1"/>
</dbReference>
<organism evidence="6 7">
    <name type="scientific">Actinomadura gamaensis</name>
    <dbReference type="NCBI Taxonomy" id="1763541"/>
    <lineage>
        <taxon>Bacteria</taxon>
        <taxon>Bacillati</taxon>
        <taxon>Actinomycetota</taxon>
        <taxon>Actinomycetes</taxon>
        <taxon>Streptosporangiales</taxon>
        <taxon>Thermomonosporaceae</taxon>
        <taxon>Actinomadura</taxon>
    </lineage>
</organism>
<proteinExistence type="predicted"/>
<keyword evidence="1" id="KW-0678">Repressor</keyword>
<dbReference type="Pfam" id="PF13411">
    <property type="entry name" value="MerR_1"/>
    <property type="match status" value="1"/>
</dbReference>
<evidence type="ECO:0000256" key="3">
    <source>
        <dbReference type="ARBA" id="ARBA00023125"/>
    </source>
</evidence>
<dbReference type="EMBL" id="JBHSIT010000006">
    <property type="protein sequence ID" value="MFC4909835.1"/>
    <property type="molecule type" value="Genomic_DNA"/>
</dbReference>
<dbReference type="PANTHER" id="PTHR30204:SF69">
    <property type="entry name" value="MERR-FAMILY TRANSCRIPTIONAL REGULATOR"/>
    <property type="match status" value="1"/>
</dbReference>
<evidence type="ECO:0000256" key="2">
    <source>
        <dbReference type="ARBA" id="ARBA00023015"/>
    </source>
</evidence>
<dbReference type="Proteomes" id="UP001595872">
    <property type="component" value="Unassembled WGS sequence"/>
</dbReference>
<keyword evidence="4" id="KW-0804">Transcription</keyword>
<protein>
    <submittedName>
        <fullName evidence="6">MerR family transcriptional regulator</fullName>
    </submittedName>
</protein>
<dbReference type="InterPro" id="IPR000551">
    <property type="entry name" value="MerR-type_HTH_dom"/>
</dbReference>
<sequence>MEWTIQQVARSAGVTSRTLRHYDDIGLLRPSRVGENGYRYYDSGSVARLQRILLLRDLGLGLPDIADILAHEKDEETTLSEHITLLEAERDRLDQRIRAVRHTLEARRRGVDPSLEMMLEGFNEPYRDDVVARWGERAYEESNAWWKGKSLSQRVAWKRDTDELVGAWKAAWRDGATPASPRAQALAERHVAWLAQIPGTPVADGDRERSIRLVRCLGDLYVEHPDFEATYGGREGALFVRAALNEYATRTMSATG</sequence>
<dbReference type="InterPro" id="IPR009061">
    <property type="entry name" value="DNA-bd_dom_put_sf"/>
</dbReference>
<name>A0ABV9U380_9ACTN</name>
<dbReference type="Gene3D" id="1.10.1660.10">
    <property type="match status" value="1"/>
</dbReference>
<comment type="caution">
    <text evidence="6">The sequence shown here is derived from an EMBL/GenBank/DDBJ whole genome shotgun (WGS) entry which is preliminary data.</text>
</comment>
<dbReference type="SUPFAM" id="SSF46955">
    <property type="entry name" value="Putative DNA-binding domain"/>
    <property type="match status" value="1"/>
</dbReference>
<evidence type="ECO:0000313" key="6">
    <source>
        <dbReference type="EMBL" id="MFC4909835.1"/>
    </source>
</evidence>
<feature type="domain" description="HTH merR-type" evidence="5">
    <location>
        <begin position="1"/>
        <end position="71"/>
    </location>
</feature>
<evidence type="ECO:0000256" key="1">
    <source>
        <dbReference type="ARBA" id="ARBA00022491"/>
    </source>
</evidence>
<dbReference type="CDD" id="cd01106">
    <property type="entry name" value="HTH_TipAL-Mta"/>
    <property type="match status" value="1"/>
</dbReference>
<reference evidence="7" key="1">
    <citation type="journal article" date="2019" name="Int. J. Syst. Evol. Microbiol.">
        <title>The Global Catalogue of Microorganisms (GCM) 10K type strain sequencing project: providing services to taxonomists for standard genome sequencing and annotation.</title>
        <authorList>
            <consortium name="The Broad Institute Genomics Platform"/>
            <consortium name="The Broad Institute Genome Sequencing Center for Infectious Disease"/>
            <person name="Wu L."/>
            <person name="Ma J."/>
        </authorList>
    </citation>
    <scope>NUCLEOTIDE SEQUENCE [LARGE SCALE GENOMIC DNA]</scope>
    <source>
        <strain evidence="7">KLKA75</strain>
    </source>
</reference>
<dbReference type="SUPFAM" id="SSF89082">
    <property type="entry name" value="Antibiotic binding domain of TipA-like multidrug resistance regulators"/>
    <property type="match status" value="1"/>
</dbReference>